<feature type="compositionally biased region" description="Basic and acidic residues" evidence="8">
    <location>
        <begin position="136"/>
        <end position="146"/>
    </location>
</feature>
<accession>A0AAV9ARM4</accession>
<proteinExistence type="inferred from homology"/>
<keyword evidence="7" id="KW-0175">Coiled coil</keyword>
<protein>
    <submittedName>
        <fullName evidence="11">TGACG-sequence-specific DNA-binding protein TGA-2.1</fullName>
    </submittedName>
</protein>
<feature type="domain" description="DOG1" evidence="10">
    <location>
        <begin position="219"/>
        <end position="433"/>
    </location>
</feature>
<dbReference type="Pfam" id="PF14144">
    <property type="entry name" value="DOG1"/>
    <property type="match status" value="1"/>
</dbReference>
<evidence type="ECO:0000256" key="4">
    <source>
        <dbReference type="ARBA" id="ARBA00023125"/>
    </source>
</evidence>
<dbReference type="GO" id="GO:0006351">
    <property type="term" value="P:DNA-templated transcription"/>
    <property type="evidence" value="ECO:0007669"/>
    <property type="project" value="InterPro"/>
</dbReference>
<dbReference type="GO" id="GO:0043565">
    <property type="term" value="F:sequence-specific DNA binding"/>
    <property type="evidence" value="ECO:0007669"/>
    <property type="project" value="InterPro"/>
</dbReference>
<dbReference type="InterPro" id="IPR004827">
    <property type="entry name" value="bZIP"/>
</dbReference>
<reference evidence="11" key="2">
    <citation type="submission" date="2023-06" db="EMBL/GenBank/DDBJ databases">
        <authorList>
            <person name="Ma L."/>
            <person name="Liu K.-W."/>
            <person name="Li Z."/>
            <person name="Hsiao Y.-Y."/>
            <person name="Qi Y."/>
            <person name="Fu T."/>
            <person name="Tang G."/>
            <person name="Zhang D."/>
            <person name="Sun W.-H."/>
            <person name="Liu D.-K."/>
            <person name="Li Y."/>
            <person name="Chen G.-Z."/>
            <person name="Liu X.-D."/>
            <person name="Liao X.-Y."/>
            <person name="Jiang Y.-T."/>
            <person name="Yu X."/>
            <person name="Hao Y."/>
            <person name="Huang J."/>
            <person name="Zhao X.-W."/>
            <person name="Ke S."/>
            <person name="Chen Y.-Y."/>
            <person name="Wu W.-L."/>
            <person name="Hsu J.-L."/>
            <person name="Lin Y.-F."/>
            <person name="Huang M.-D."/>
            <person name="Li C.-Y."/>
            <person name="Huang L."/>
            <person name="Wang Z.-W."/>
            <person name="Zhao X."/>
            <person name="Zhong W.-Y."/>
            <person name="Peng D.-H."/>
            <person name="Ahmad S."/>
            <person name="Lan S."/>
            <person name="Zhang J.-S."/>
            <person name="Tsai W.-C."/>
            <person name="Van De Peer Y."/>
            <person name="Liu Z.-J."/>
        </authorList>
    </citation>
    <scope>NUCLEOTIDE SEQUENCE</scope>
    <source>
        <strain evidence="11">SCP</strain>
        <tissue evidence="11">Leaves</tissue>
    </source>
</reference>
<dbReference type="Pfam" id="PF00170">
    <property type="entry name" value="bZIP_1"/>
    <property type="match status" value="1"/>
</dbReference>
<keyword evidence="3" id="KW-0805">Transcription regulation</keyword>
<comment type="similarity">
    <text evidence="2">Belongs to the bZIP family.</text>
</comment>
<dbReference type="PROSITE" id="PS50217">
    <property type="entry name" value="BZIP"/>
    <property type="match status" value="1"/>
</dbReference>
<dbReference type="PANTHER" id="PTHR45693">
    <property type="entry name" value="TRANSCRIPTION FACTOR TGA9"/>
    <property type="match status" value="1"/>
</dbReference>
<dbReference type="SUPFAM" id="SSF57959">
    <property type="entry name" value="Leucine zipper domain"/>
    <property type="match status" value="1"/>
</dbReference>
<dbReference type="PROSITE" id="PS51806">
    <property type="entry name" value="DOG1"/>
    <property type="match status" value="1"/>
</dbReference>
<evidence type="ECO:0000259" key="9">
    <source>
        <dbReference type="PROSITE" id="PS50217"/>
    </source>
</evidence>
<evidence type="ECO:0000256" key="3">
    <source>
        <dbReference type="ARBA" id="ARBA00023015"/>
    </source>
</evidence>
<dbReference type="GO" id="GO:0003700">
    <property type="term" value="F:DNA-binding transcription factor activity"/>
    <property type="evidence" value="ECO:0007669"/>
    <property type="project" value="InterPro"/>
</dbReference>
<dbReference type="InterPro" id="IPR046347">
    <property type="entry name" value="bZIP_sf"/>
</dbReference>
<dbReference type="Proteomes" id="UP001179952">
    <property type="component" value="Unassembled WGS sequence"/>
</dbReference>
<evidence type="ECO:0000313" key="11">
    <source>
        <dbReference type="EMBL" id="KAK1266831.1"/>
    </source>
</evidence>
<dbReference type="InterPro" id="IPR025422">
    <property type="entry name" value="TGA_domain"/>
</dbReference>
<evidence type="ECO:0000256" key="8">
    <source>
        <dbReference type="SAM" id="MobiDB-lite"/>
    </source>
</evidence>
<dbReference type="AlphaFoldDB" id="A0AAV9ARM4"/>
<evidence type="ECO:0000256" key="1">
    <source>
        <dbReference type="ARBA" id="ARBA00004123"/>
    </source>
</evidence>
<keyword evidence="12" id="KW-1185">Reference proteome</keyword>
<feature type="compositionally biased region" description="Polar residues" evidence="8">
    <location>
        <begin position="125"/>
        <end position="135"/>
    </location>
</feature>
<feature type="domain" description="BZIP" evidence="9">
    <location>
        <begin position="145"/>
        <end position="189"/>
    </location>
</feature>
<evidence type="ECO:0000256" key="5">
    <source>
        <dbReference type="ARBA" id="ARBA00023163"/>
    </source>
</evidence>
<dbReference type="Gene3D" id="1.20.5.170">
    <property type="match status" value="1"/>
</dbReference>
<dbReference type="GO" id="GO:0005634">
    <property type="term" value="C:nucleus"/>
    <property type="evidence" value="ECO:0007669"/>
    <property type="project" value="UniProtKB-SubCell"/>
</dbReference>
<evidence type="ECO:0000259" key="10">
    <source>
        <dbReference type="PROSITE" id="PS51806"/>
    </source>
</evidence>
<gene>
    <name evidence="11" type="ORF">QJS04_geneDACA016329</name>
</gene>
<evidence type="ECO:0000313" key="12">
    <source>
        <dbReference type="Proteomes" id="UP001179952"/>
    </source>
</evidence>
<feature type="coiled-coil region" evidence="7">
    <location>
        <begin position="166"/>
        <end position="193"/>
    </location>
</feature>
<name>A0AAV9ARM4_ACOGR</name>
<dbReference type="SMART" id="SM00338">
    <property type="entry name" value="BRLZ"/>
    <property type="match status" value="1"/>
</dbReference>
<dbReference type="FunFam" id="1.20.5.170:FF:000019">
    <property type="entry name" value="BZIP family transcription factor"/>
    <property type="match status" value="1"/>
</dbReference>
<comment type="caution">
    <text evidence="11">The sequence shown here is derived from an EMBL/GenBank/DDBJ whole genome shotgun (WGS) entry which is preliminary data.</text>
</comment>
<dbReference type="CDD" id="cd14708">
    <property type="entry name" value="bZIP_HBP1b-like"/>
    <property type="match status" value="1"/>
</dbReference>
<comment type="subcellular location">
    <subcellularLocation>
        <location evidence="1">Nucleus</location>
    </subcellularLocation>
</comment>
<evidence type="ECO:0000256" key="6">
    <source>
        <dbReference type="ARBA" id="ARBA00023242"/>
    </source>
</evidence>
<dbReference type="PANTHER" id="PTHR45693:SF13">
    <property type="entry name" value="TRANSCRIPTION FACTOR TGA10"/>
    <property type="match status" value="1"/>
</dbReference>
<organism evidence="11 12">
    <name type="scientific">Acorus gramineus</name>
    <name type="common">Dwarf sweet flag</name>
    <dbReference type="NCBI Taxonomy" id="55184"/>
    <lineage>
        <taxon>Eukaryota</taxon>
        <taxon>Viridiplantae</taxon>
        <taxon>Streptophyta</taxon>
        <taxon>Embryophyta</taxon>
        <taxon>Tracheophyta</taxon>
        <taxon>Spermatophyta</taxon>
        <taxon>Magnoliopsida</taxon>
        <taxon>Liliopsida</taxon>
        <taxon>Acoraceae</taxon>
        <taxon>Acorus</taxon>
    </lineage>
</organism>
<reference evidence="11" key="1">
    <citation type="journal article" date="2023" name="Nat. Commun.">
        <title>Diploid and tetraploid genomes of Acorus and the evolution of monocots.</title>
        <authorList>
            <person name="Ma L."/>
            <person name="Liu K.W."/>
            <person name="Li Z."/>
            <person name="Hsiao Y.Y."/>
            <person name="Qi Y."/>
            <person name="Fu T."/>
            <person name="Tang G.D."/>
            <person name="Zhang D."/>
            <person name="Sun W.H."/>
            <person name="Liu D.K."/>
            <person name="Li Y."/>
            <person name="Chen G.Z."/>
            <person name="Liu X.D."/>
            <person name="Liao X.Y."/>
            <person name="Jiang Y.T."/>
            <person name="Yu X."/>
            <person name="Hao Y."/>
            <person name="Huang J."/>
            <person name="Zhao X.W."/>
            <person name="Ke S."/>
            <person name="Chen Y.Y."/>
            <person name="Wu W.L."/>
            <person name="Hsu J.L."/>
            <person name="Lin Y.F."/>
            <person name="Huang M.D."/>
            <person name="Li C.Y."/>
            <person name="Huang L."/>
            <person name="Wang Z.W."/>
            <person name="Zhao X."/>
            <person name="Zhong W.Y."/>
            <person name="Peng D.H."/>
            <person name="Ahmad S."/>
            <person name="Lan S."/>
            <person name="Zhang J.S."/>
            <person name="Tsai W.C."/>
            <person name="Van de Peer Y."/>
            <person name="Liu Z.J."/>
        </authorList>
    </citation>
    <scope>NUCLEOTIDE SEQUENCE</scope>
    <source>
        <strain evidence="11">SCP</strain>
    </source>
</reference>
<feature type="region of interest" description="Disordered" evidence="8">
    <location>
        <begin position="125"/>
        <end position="146"/>
    </location>
</feature>
<keyword evidence="6" id="KW-0539">Nucleus</keyword>
<sequence length="437" mass="49258">MWSFMESKENMNHQHQHMSFMAPSSSVQVNFMNKEGTGAYDLGELDKALLLYLEGQDQQQSSSSSAGINITPPTLNIFPSQPMHVHPPPKGGESVLKRPLEQSMEIGKSVAEHGRDVKVVVKCQGNNRLKGPTSSSEHEAPKTPDSKILRRLAQNREAARKSRLRKKAYVQQLENSRIKLTQMELELQRARAQGVLYGGGAILGDQGLQPSFNGLSSDAAVFDMEYGRWLEEHHRLMCELRGAVEEHLPENHLRVYVDKCLAHYDEMMRLKRAVIASDVFHLISGVWKTPAERCFLWIGGFRPSHLLKVVLSQIEPLSEQQIIGICSLQQSTQEAEEALTQGMDALHRSLSDTVASYSDSSSSYMANYMDQMAIAINKLSTVEGFVKQADNLRQQTLHRIHQLLTTHQAARCFLAAAEYFHRLRTLSSLWLARPRQD</sequence>
<dbReference type="PROSITE" id="PS00036">
    <property type="entry name" value="BZIP_BASIC"/>
    <property type="match status" value="1"/>
</dbReference>
<evidence type="ECO:0000256" key="7">
    <source>
        <dbReference type="SAM" id="Coils"/>
    </source>
</evidence>
<dbReference type="EMBL" id="JAUJYN010000007">
    <property type="protein sequence ID" value="KAK1266831.1"/>
    <property type="molecule type" value="Genomic_DNA"/>
</dbReference>
<evidence type="ECO:0000256" key="2">
    <source>
        <dbReference type="ARBA" id="ARBA00007163"/>
    </source>
</evidence>
<keyword evidence="5" id="KW-0804">Transcription</keyword>
<keyword evidence="4 11" id="KW-0238">DNA-binding</keyword>